<reference evidence="3" key="1">
    <citation type="submission" date="2022-06" db="EMBL/GenBank/DDBJ databases">
        <title>Limimaricola sediminis sp. nov., isolated from an intertidal sediment.</title>
        <authorList>
            <person name="Shao X."/>
        </authorList>
    </citation>
    <scope>NUCLEOTIDE SEQUENCE</scope>
    <source>
        <strain evidence="3">ASW11-118</strain>
    </source>
</reference>
<sequence length="593" mass="61517">MRLTTGLGLGPSVVAGSLNLPRATHVFLIAGQSNATDLGAWDEGPDWPEAAFQLQRWSPLDPVDQQPAANLVAVGEARIVAPSRPLHHHFRTKPGHYGWSLQFALDYLADRPDVDLLLVPAARGGTGFVDDRWNPGDDLYVDAVSRANRAMTLAPHAVFAGILWHQGEAETGSATSADAHAGKLDALIAGLRRDIAAAGPTTPFLLGGMVPEWVAEDALRQQVQAQLEATPDRVAHAAYVETSATAPDQVGGVHFDAASLRLLGARYAQALGVAAINVAAAPGQVTDLRLTPGDGQIALNWSQPPMNRSAITDYLVEVTTDGGETWSVLSEGEGPEAGRVHTGLVNGTRYGYRVTAVNAVGPGPVSGIESATPTAAAPEAAEADARGHWLFGADNVNDADMLTGQVLTANGALPQRGSSFLTISGQGNGLLSSVSDNAAITMVFVVRKPGDVNAILGGTLNPGSSPSPSGASPYFASASLSVNNHGGAGNVSLDANAPANAWLFIAVSLDPAGTRVYFEGGAVNRVNTGTTSRGPVSPRAVALGDVHFDSAAFTGAVDFAEMAVWHSAKTLNEIEAIYDRSKTRLATRGIDLA</sequence>
<evidence type="ECO:0000313" key="3">
    <source>
        <dbReference type="EMBL" id="MCP1168379.1"/>
    </source>
</evidence>
<dbReference type="Gene3D" id="2.60.40.10">
    <property type="entry name" value="Immunoglobulins"/>
    <property type="match status" value="1"/>
</dbReference>
<dbReference type="Pfam" id="PF00041">
    <property type="entry name" value="fn3"/>
    <property type="match status" value="1"/>
</dbReference>
<dbReference type="Gene3D" id="3.40.50.1110">
    <property type="entry name" value="SGNH hydrolase"/>
    <property type="match status" value="1"/>
</dbReference>
<dbReference type="CDD" id="cd00063">
    <property type="entry name" value="FN3"/>
    <property type="match status" value="1"/>
</dbReference>
<dbReference type="InterPro" id="IPR013783">
    <property type="entry name" value="Ig-like_fold"/>
</dbReference>
<gene>
    <name evidence="3" type="ORF">NHG85_07545</name>
</gene>
<dbReference type="EMBL" id="JAMYXC010000112">
    <property type="protein sequence ID" value="MCP1168379.1"/>
    <property type="molecule type" value="Genomic_DNA"/>
</dbReference>
<keyword evidence="4" id="KW-1185">Reference proteome</keyword>
<dbReference type="PANTHER" id="PTHR31988">
    <property type="entry name" value="ESTERASE, PUTATIVE (DUF303)-RELATED"/>
    <property type="match status" value="1"/>
</dbReference>
<protein>
    <submittedName>
        <fullName evidence="3">Fibronectin type III domain-containing protein</fullName>
    </submittedName>
</protein>
<dbReference type="Proteomes" id="UP001139477">
    <property type="component" value="Unassembled WGS sequence"/>
</dbReference>
<dbReference type="SMART" id="SM00060">
    <property type="entry name" value="FN3"/>
    <property type="match status" value="1"/>
</dbReference>
<dbReference type="PROSITE" id="PS50853">
    <property type="entry name" value="FN3"/>
    <property type="match status" value="1"/>
</dbReference>
<dbReference type="InterPro" id="IPR052940">
    <property type="entry name" value="Carb_Esterase_6"/>
</dbReference>
<dbReference type="InterPro" id="IPR036116">
    <property type="entry name" value="FN3_sf"/>
</dbReference>
<dbReference type="RefSeq" id="WP_253331233.1">
    <property type="nucleotide sequence ID" value="NZ_JAMYXC010000112.1"/>
</dbReference>
<evidence type="ECO:0000313" key="4">
    <source>
        <dbReference type="Proteomes" id="UP001139477"/>
    </source>
</evidence>
<evidence type="ECO:0000256" key="1">
    <source>
        <dbReference type="ARBA" id="ARBA00022801"/>
    </source>
</evidence>
<dbReference type="InterPro" id="IPR003961">
    <property type="entry name" value="FN3_dom"/>
</dbReference>
<accession>A0A9X2FNJ0</accession>
<dbReference type="Gene3D" id="2.60.120.200">
    <property type="match status" value="1"/>
</dbReference>
<evidence type="ECO:0000259" key="2">
    <source>
        <dbReference type="PROSITE" id="PS50853"/>
    </source>
</evidence>
<dbReference type="InterPro" id="IPR036514">
    <property type="entry name" value="SGNH_hydro_sf"/>
</dbReference>
<organism evidence="3 4">
    <name type="scientific">Limimaricola litoreus</name>
    <dbReference type="NCBI Taxonomy" id="2955316"/>
    <lineage>
        <taxon>Bacteria</taxon>
        <taxon>Pseudomonadati</taxon>
        <taxon>Pseudomonadota</taxon>
        <taxon>Alphaproteobacteria</taxon>
        <taxon>Rhodobacterales</taxon>
        <taxon>Paracoccaceae</taxon>
        <taxon>Limimaricola</taxon>
    </lineage>
</organism>
<proteinExistence type="predicted"/>
<dbReference type="GO" id="GO:0016788">
    <property type="term" value="F:hydrolase activity, acting on ester bonds"/>
    <property type="evidence" value="ECO:0007669"/>
    <property type="project" value="UniProtKB-ARBA"/>
</dbReference>
<dbReference type="InterPro" id="IPR013320">
    <property type="entry name" value="ConA-like_dom_sf"/>
</dbReference>
<name>A0A9X2FNJ0_9RHOB</name>
<dbReference type="AlphaFoldDB" id="A0A9X2FNJ0"/>
<dbReference type="SUPFAM" id="SSF52266">
    <property type="entry name" value="SGNH hydrolase"/>
    <property type="match status" value="1"/>
</dbReference>
<dbReference type="PANTHER" id="PTHR31988:SF19">
    <property type="entry name" value="9-O-ACETYL-N-ACETYLNEURAMINIC ACID DEACETYLASE-RELATED"/>
    <property type="match status" value="1"/>
</dbReference>
<dbReference type="Pfam" id="PF13385">
    <property type="entry name" value="Laminin_G_3"/>
    <property type="match status" value="1"/>
</dbReference>
<dbReference type="SUPFAM" id="SSF49265">
    <property type="entry name" value="Fibronectin type III"/>
    <property type="match status" value="1"/>
</dbReference>
<dbReference type="Pfam" id="PF03629">
    <property type="entry name" value="SASA"/>
    <property type="match status" value="1"/>
</dbReference>
<feature type="domain" description="Fibronectin type-III" evidence="2">
    <location>
        <begin position="281"/>
        <end position="377"/>
    </location>
</feature>
<comment type="caution">
    <text evidence="3">The sequence shown here is derived from an EMBL/GenBank/DDBJ whole genome shotgun (WGS) entry which is preliminary data.</text>
</comment>
<keyword evidence="1" id="KW-0378">Hydrolase</keyword>
<dbReference type="SUPFAM" id="SSF49899">
    <property type="entry name" value="Concanavalin A-like lectins/glucanases"/>
    <property type="match status" value="1"/>
</dbReference>
<dbReference type="InterPro" id="IPR005181">
    <property type="entry name" value="SASA"/>
</dbReference>